<feature type="domain" description="Histidine kinase" evidence="6">
    <location>
        <begin position="1012"/>
        <end position="1244"/>
    </location>
</feature>
<sequence length="1254" mass="135776">MRRLVWLGFALVLAMFGLPAARAATDWSALARPAFRHLGFDEGLPHPIVTALAQDRVGFLWIGTQGGLARYDGHRLRRYPGGDGPGALPDPNIQALHVDAQGRLWVATRGAGLLHHEPESDRFLPVPALGLQGIWALQDEGPDALWLASEAGLLRLQQGQAQTWPADDPLAPLLQAPQRALARAADGSLWVGGALGLVHIRQGRAERVGPATGITALLAESDGTLWVGSSSAGLGRVTPAGIWETVWPAEHPQLNGRGVQALLRVAPGELWVAGYGNGVVRFPGPAAAALRHDPYVTSSLASDGVRALLRDRSGLVWLGTDQGLDRHDPQAQGFVNLLHSPRQPEGLADRHVVHIGAGPTPEQWLLGYGGQGLGLLSTPADGPARLLPLQLDSPGAALPLQQQRVLASVWQGERLWVGTLQGLYRVDWAARRAERVALPSAQPHPRVDALMVDRDGGLWVGSTEGLLRQRPAGFELLRHEPGRRDSLPHNRVNALLQDHQGRIWVGSNGGLSRWLGEARFANHVRDLRRPDSFCHSDAVSLREDAKGRLWIATLGGGLCLLQDEAASRFRHFGRAEGLPHDNVGGLQVDGQGLLWASSADGLFSLEPNGAHLRSFGLSEGVAVRSFWVDSAARTAQGELLFGGGGGLVVVRPTRVPGAAAAPPLVVSSLRVDGQRRHLPASGLRLAPGLQSLQIEFSALDFRAAERLRYRHRLLGLEEAWTEGDASQRVATFSRLPPGRYELELQAALPGEGWSAALRVPVEQLPAWWQTWWARALALLAVALALAGLVQLRTRSLQRQRQALEAEVAQRTQELSTANATLARSADTLSLLGDTGKALTAQLDLQAICATLHRQLARLLPVDAFGVALLEPDGRQLRFPYYFEDRLVQGDTVQLDDPLSLSARAFREARELDVLDEQSSESAPEVAGIEVGEPMRSLVFRPLTLNEERIGIVTMQSRRAQAYGPQELDIFRSLVAYAAIAIGNARAFTALQQAQAQLVEHAKLASLGQLVAGVAHEVNTPLGIAVTASSHLLERTQQVQAELQAQRLSRGGLAGFLQEAEHTGQVLEQNLRRAAGLIEHFKEVSVDRTSDGQRRFELGPYLDELLESLRPSWKHRPVVVECAVERGLWMDSFPGALGQVLSNLVQNALLHAFAPEQRGQIRIRAERLGESQLRLEVADDGRGIPAEHLARVFDPFFTTKRGQGGTGLGLHISYNLVVQKLQGLIRVHSAPGQGCRFELLLPCVLAPAAPPEPGT</sequence>
<keyword evidence="3" id="KW-0597">Phosphoprotein</keyword>
<dbReference type="InterPro" id="IPR011110">
    <property type="entry name" value="Reg_prop"/>
</dbReference>
<dbReference type="InterPro" id="IPR003661">
    <property type="entry name" value="HisK_dim/P_dom"/>
</dbReference>
<comment type="catalytic activity">
    <reaction evidence="1">
        <text>ATP + protein L-histidine = ADP + protein N-phospho-L-histidine.</text>
        <dbReference type="EC" id="2.7.13.3"/>
    </reaction>
</comment>
<dbReference type="GO" id="GO:0000155">
    <property type="term" value="F:phosphorelay sensor kinase activity"/>
    <property type="evidence" value="ECO:0007669"/>
    <property type="project" value="InterPro"/>
</dbReference>
<dbReference type="InterPro" id="IPR004358">
    <property type="entry name" value="Sig_transdc_His_kin-like_C"/>
</dbReference>
<dbReference type="InterPro" id="IPR036890">
    <property type="entry name" value="HATPase_C_sf"/>
</dbReference>
<evidence type="ECO:0000256" key="3">
    <source>
        <dbReference type="ARBA" id="ARBA00022553"/>
    </source>
</evidence>
<dbReference type="SUPFAM" id="SSF55874">
    <property type="entry name" value="ATPase domain of HSP90 chaperone/DNA topoisomerase II/histidine kinase"/>
    <property type="match status" value="1"/>
</dbReference>
<evidence type="ECO:0000256" key="1">
    <source>
        <dbReference type="ARBA" id="ARBA00000085"/>
    </source>
</evidence>
<protein>
    <recommendedName>
        <fullName evidence="2">histidine kinase</fullName>
        <ecNumber evidence="2">2.7.13.3</ecNumber>
    </recommendedName>
</protein>
<evidence type="ECO:0000256" key="2">
    <source>
        <dbReference type="ARBA" id="ARBA00012438"/>
    </source>
</evidence>
<evidence type="ECO:0000259" key="6">
    <source>
        <dbReference type="PROSITE" id="PS50109"/>
    </source>
</evidence>
<dbReference type="PANTHER" id="PTHR43547">
    <property type="entry name" value="TWO-COMPONENT HISTIDINE KINASE"/>
    <property type="match status" value="1"/>
</dbReference>
<feature type="coiled-coil region" evidence="4">
    <location>
        <begin position="793"/>
        <end position="820"/>
    </location>
</feature>
<dbReference type="InterPro" id="IPR015943">
    <property type="entry name" value="WD40/YVTN_repeat-like_dom_sf"/>
</dbReference>
<reference evidence="7" key="1">
    <citation type="submission" date="2020-12" db="EMBL/GenBank/DDBJ databases">
        <title>The genome sequence of Inhella sp. 1Y17.</title>
        <authorList>
            <person name="Liu Y."/>
        </authorList>
    </citation>
    <scope>NUCLEOTIDE SEQUENCE</scope>
    <source>
        <strain evidence="7">1Y17</strain>
    </source>
</reference>
<dbReference type="InterPro" id="IPR013783">
    <property type="entry name" value="Ig-like_fold"/>
</dbReference>
<dbReference type="InterPro" id="IPR003018">
    <property type="entry name" value="GAF"/>
</dbReference>
<organism evidence="7 8">
    <name type="scientific">Inhella proteolytica</name>
    <dbReference type="NCBI Taxonomy" id="2795029"/>
    <lineage>
        <taxon>Bacteria</taxon>
        <taxon>Pseudomonadati</taxon>
        <taxon>Pseudomonadota</taxon>
        <taxon>Betaproteobacteria</taxon>
        <taxon>Burkholderiales</taxon>
        <taxon>Sphaerotilaceae</taxon>
        <taxon>Inhella</taxon>
    </lineage>
</organism>
<dbReference type="Proteomes" id="UP000613266">
    <property type="component" value="Unassembled WGS sequence"/>
</dbReference>
<keyword evidence="8" id="KW-1185">Reference proteome</keyword>
<dbReference type="EMBL" id="JAEDAK010000016">
    <property type="protein sequence ID" value="MBH9578910.1"/>
    <property type="molecule type" value="Genomic_DNA"/>
</dbReference>
<dbReference type="SUPFAM" id="SSF47384">
    <property type="entry name" value="Homodimeric domain of signal transducing histidine kinase"/>
    <property type="match status" value="1"/>
</dbReference>
<dbReference type="AlphaFoldDB" id="A0A931JA77"/>
<feature type="signal peptide" evidence="5">
    <location>
        <begin position="1"/>
        <end position="23"/>
    </location>
</feature>
<dbReference type="Pfam" id="PF02518">
    <property type="entry name" value="HATPase_c"/>
    <property type="match status" value="1"/>
</dbReference>
<proteinExistence type="predicted"/>
<dbReference type="PROSITE" id="PS50109">
    <property type="entry name" value="HIS_KIN"/>
    <property type="match status" value="1"/>
</dbReference>
<dbReference type="CDD" id="cd00082">
    <property type="entry name" value="HisKA"/>
    <property type="match status" value="1"/>
</dbReference>
<dbReference type="InterPro" id="IPR029016">
    <property type="entry name" value="GAF-like_dom_sf"/>
</dbReference>
<dbReference type="PANTHER" id="PTHR43547:SF2">
    <property type="entry name" value="HYBRID SIGNAL TRANSDUCTION HISTIDINE KINASE C"/>
    <property type="match status" value="1"/>
</dbReference>
<dbReference type="PRINTS" id="PR00344">
    <property type="entry name" value="BCTRLSENSOR"/>
</dbReference>
<evidence type="ECO:0000256" key="5">
    <source>
        <dbReference type="SAM" id="SignalP"/>
    </source>
</evidence>
<dbReference type="Gene3D" id="1.10.287.130">
    <property type="match status" value="1"/>
</dbReference>
<dbReference type="SUPFAM" id="SSF55781">
    <property type="entry name" value="GAF domain-like"/>
    <property type="match status" value="1"/>
</dbReference>
<dbReference type="SMART" id="SM00065">
    <property type="entry name" value="GAF"/>
    <property type="match status" value="1"/>
</dbReference>
<keyword evidence="4" id="KW-0175">Coiled coil</keyword>
<keyword evidence="5" id="KW-0732">Signal</keyword>
<dbReference type="Pfam" id="PF13492">
    <property type="entry name" value="GAF_3"/>
    <property type="match status" value="1"/>
</dbReference>
<evidence type="ECO:0000313" key="7">
    <source>
        <dbReference type="EMBL" id="MBH9578910.1"/>
    </source>
</evidence>
<dbReference type="Pfam" id="PF07495">
    <property type="entry name" value="Y_Y_Y"/>
    <property type="match status" value="1"/>
</dbReference>
<comment type="caution">
    <text evidence="7">The sequence shown here is derived from an EMBL/GenBank/DDBJ whole genome shotgun (WGS) entry which is preliminary data.</text>
</comment>
<dbReference type="InterPro" id="IPR003594">
    <property type="entry name" value="HATPase_dom"/>
</dbReference>
<evidence type="ECO:0000256" key="4">
    <source>
        <dbReference type="SAM" id="Coils"/>
    </source>
</evidence>
<dbReference type="InterPro" id="IPR036097">
    <property type="entry name" value="HisK_dim/P_sf"/>
</dbReference>
<dbReference type="InterPro" id="IPR011123">
    <property type="entry name" value="Y_Y_Y"/>
</dbReference>
<dbReference type="InterPro" id="IPR005467">
    <property type="entry name" value="His_kinase_dom"/>
</dbReference>
<dbReference type="Gene3D" id="2.130.10.10">
    <property type="entry name" value="YVTN repeat-like/Quinoprotein amine dehydrogenase"/>
    <property type="match status" value="3"/>
</dbReference>
<evidence type="ECO:0000313" key="8">
    <source>
        <dbReference type="Proteomes" id="UP000613266"/>
    </source>
</evidence>
<dbReference type="EC" id="2.7.13.3" evidence="2"/>
<dbReference type="SMART" id="SM00387">
    <property type="entry name" value="HATPase_c"/>
    <property type="match status" value="1"/>
</dbReference>
<dbReference type="Gene3D" id="3.30.565.10">
    <property type="entry name" value="Histidine kinase-like ATPase, C-terminal domain"/>
    <property type="match status" value="1"/>
</dbReference>
<accession>A0A931JA77</accession>
<dbReference type="Gene3D" id="2.60.40.10">
    <property type="entry name" value="Immunoglobulins"/>
    <property type="match status" value="1"/>
</dbReference>
<dbReference type="RefSeq" id="WP_198112680.1">
    <property type="nucleotide sequence ID" value="NZ_JAEDAK010000016.1"/>
</dbReference>
<dbReference type="SUPFAM" id="SSF63829">
    <property type="entry name" value="Calcium-dependent phosphotriesterase"/>
    <property type="match status" value="2"/>
</dbReference>
<feature type="chain" id="PRO_5037600688" description="histidine kinase" evidence="5">
    <location>
        <begin position="24"/>
        <end position="1254"/>
    </location>
</feature>
<dbReference type="Pfam" id="PF07494">
    <property type="entry name" value="Reg_prop"/>
    <property type="match status" value="3"/>
</dbReference>
<gene>
    <name evidence="7" type="ORF">I7X39_18620</name>
</gene>
<dbReference type="Gene3D" id="3.30.450.40">
    <property type="match status" value="1"/>
</dbReference>
<name>A0A931JA77_9BURK</name>